<name>K3X7Z8_GLOUD</name>
<dbReference type="Gene3D" id="3.30.1520.10">
    <property type="entry name" value="Phox-like domain"/>
    <property type="match status" value="1"/>
</dbReference>
<dbReference type="InParanoid" id="K3X7Z8"/>
<proteinExistence type="predicted"/>
<feature type="region of interest" description="Disordered" evidence="1">
    <location>
        <begin position="93"/>
        <end position="124"/>
    </location>
</feature>
<organism evidence="3 4">
    <name type="scientific">Globisporangium ultimum (strain ATCC 200006 / CBS 805.95 / DAOM BR144)</name>
    <name type="common">Pythium ultimum</name>
    <dbReference type="NCBI Taxonomy" id="431595"/>
    <lineage>
        <taxon>Eukaryota</taxon>
        <taxon>Sar</taxon>
        <taxon>Stramenopiles</taxon>
        <taxon>Oomycota</taxon>
        <taxon>Peronosporomycetes</taxon>
        <taxon>Pythiales</taxon>
        <taxon>Pythiaceae</taxon>
        <taxon>Globisporangium</taxon>
    </lineage>
</organism>
<dbReference type="GO" id="GO:0035091">
    <property type="term" value="F:phosphatidylinositol binding"/>
    <property type="evidence" value="ECO:0007669"/>
    <property type="project" value="InterPro"/>
</dbReference>
<dbReference type="eggNOG" id="ENOG502RXCQ">
    <property type="taxonomic scope" value="Eukaryota"/>
</dbReference>
<accession>K3X7Z8</accession>
<dbReference type="EMBL" id="GL376609">
    <property type="status" value="NOT_ANNOTATED_CDS"/>
    <property type="molecule type" value="Genomic_DNA"/>
</dbReference>
<dbReference type="EnsemblProtists" id="PYU1_T013347">
    <property type="protein sequence ID" value="PYU1_T013347"/>
    <property type="gene ID" value="PYU1_G013318"/>
</dbReference>
<feature type="region of interest" description="Disordered" evidence="1">
    <location>
        <begin position="1"/>
        <end position="76"/>
    </location>
</feature>
<keyword evidence="4" id="KW-1185">Reference proteome</keyword>
<dbReference type="InterPro" id="IPR036871">
    <property type="entry name" value="PX_dom_sf"/>
</dbReference>
<reference evidence="4" key="2">
    <citation type="submission" date="2010-04" db="EMBL/GenBank/DDBJ databases">
        <authorList>
            <person name="Buell R."/>
            <person name="Hamilton J."/>
            <person name="Hostetler J."/>
        </authorList>
    </citation>
    <scope>NUCLEOTIDE SEQUENCE [LARGE SCALE GENOMIC DNA]</scope>
    <source>
        <strain evidence="4">DAOM:BR144</strain>
    </source>
</reference>
<dbReference type="Proteomes" id="UP000019132">
    <property type="component" value="Unassembled WGS sequence"/>
</dbReference>
<feature type="domain" description="PX" evidence="2">
    <location>
        <begin position="265"/>
        <end position="436"/>
    </location>
</feature>
<dbReference type="CDD" id="cd06093">
    <property type="entry name" value="PX_domain"/>
    <property type="match status" value="1"/>
</dbReference>
<evidence type="ECO:0000313" key="3">
    <source>
        <dbReference type="EnsemblProtists" id="PYU1_T013347"/>
    </source>
</evidence>
<reference evidence="4" key="1">
    <citation type="journal article" date="2010" name="Genome Biol.">
        <title>Genome sequence of the necrotrophic plant pathogen Pythium ultimum reveals original pathogenicity mechanisms and effector repertoire.</title>
        <authorList>
            <person name="Levesque C.A."/>
            <person name="Brouwer H."/>
            <person name="Cano L."/>
            <person name="Hamilton J.P."/>
            <person name="Holt C."/>
            <person name="Huitema E."/>
            <person name="Raffaele S."/>
            <person name="Robideau G.P."/>
            <person name="Thines M."/>
            <person name="Win J."/>
            <person name="Zerillo M.M."/>
            <person name="Beakes G.W."/>
            <person name="Boore J.L."/>
            <person name="Busam D."/>
            <person name="Dumas B."/>
            <person name="Ferriera S."/>
            <person name="Fuerstenberg S.I."/>
            <person name="Gachon C.M."/>
            <person name="Gaulin E."/>
            <person name="Govers F."/>
            <person name="Grenville-Briggs L."/>
            <person name="Horner N."/>
            <person name="Hostetler J."/>
            <person name="Jiang R.H."/>
            <person name="Johnson J."/>
            <person name="Krajaejun T."/>
            <person name="Lin H."/>
            <person name="Meijer H.J."/>
            <person name="Moore B."/>
            <person name="Morris P."/>
            <person name="Phuntmart V."/>
            <person name="Puiu D."/>
            <person name="Shetty J."/>
            <person name="Stajich J.E."/>
            <person name="Tripathy S."/>
            <person name="Wawra S."/>
            <person name="van West P."/>
            <person name="Whitty B.R."/>
            <person name="Coutinho P.M."/>
            <person name="Henrissat B."/>
            <person name="Martin F."/>
            <person name="Thomas P.D."/>
            <person name="Tyler B.M."/>
            <person name="De Vries R.P."/>
            <person name="Kamoun S."/>
            <person name="Yandell M."/>
            <person name="Tisserat N."/>
            <person name="Buell C.R."/>
        </authorList>
    </citation>
    <scope>NUCLEOTIDE SEQUENCE</scope>
    <source>
        <strain evidence="4">DAOM:BR144</strain>
    </source>
</reference>
<dbReference type="SUPFAM" id="SSF64268">
    <property type="entry name" value="PX domain"/>
    <property type="match status" value="1"/>
</dbReference>
<feature type="compositionally biased region" description="Polar residues" evidence="1">
    <location>
        <begin position="39"/>
        <end position="62"/>
    </location>
</feature>
<dbReference type="PROSITE" id="PS50195">
    <property type="entry name" value="PX"/>
    <property type="match status" value="1"/>
</dbReference>
<evidence type="ECO:0000313" key="4">
    <source>
        <dbReference type="Proteomes" id="UP000019132"/>
    </source>
</evidence>
<dbReference type="VEuPathDB" id="FungiDB:PYU1_G013318"/>
<sequence>MSVVLSRSAVQEKIDVPPHALVTSNTSPPSSSKRHDHNNGTVISSGSMTSPRSISKTASSSFDLPAQEEDPAADEHAQHSYVRNFFRMASSASDNNATSNVKVEDGNENDENNSTVDNAPVRSAKKILTHDMDKCDDDDDLECKSESGQAAVMSSRAGRFSESAVPEKMDPEFVMPLRPNDFKSTRSSLVSFEPSAKANDGAVNPFNGNNNPNFRRGGNFVDFSMRDSCASETSGFDALNFMNVDDGELSLSSSIVTPRSMMRTNPYEGISIEVNNHSINNQGVVMYHVDIKGPEGLLSTYTIRRRYKAFKELHQELNRLISEYITNQTKESAQVQTDALVSDAFSAANVPDSPHTQARKKNQTLQQIAEGSVLNASFTFPALPNGGVWSYLKRHDVRLVEQRKKRFEEILRIAIRHPATKTSAMLDSFLSVAPSLISQRGSSYVSLQDYSVPVFDRQRESIERKQLKLRLIEGRRQRTSSEASSSQS</sequence>
<dbReference type="AlphaFoldDB" id="K3X7Z8"/>
<dbReference type="InterPro" id="IPR001683">
    <property type="entry name" value="PX_dom"/>
</dbReference>
<evidence type="ECO:0000259" key="2">
    <source>
        <dbReference type="PROSITE" id="PS50195"/>
    </source>
</evidence>
<evidence type="ECO:0000256" key="1">
    <source>
        <dbReference type="SAM" id="MobiDB-lite"/>
    </source>
</evidence>
<reference evidence="3" key="3">
    <citation type="submission" date="2015-02" db="UniProtKB">
        <authorList>
            <consortium name="EnsemblProtists"/>
        </authorList>
    </citation>
    <scope>IDENTIFICATION</scope>
    <source>
        <strain evidence="3">DAOM BR144</strain>
    </source>
</reference>
<protein>
    <recommendedName>
        <fullName evidence="2">PX domain-containing protein</fullName>
    </recommendedName>
</protein>
<dbReference type="HOGENOM" id="CLU_533736_0_0_1"/>
<feature type="compositionally biased region" description="Polar residues" evidence="1">
    <location>
        <begin position="22"/>
        <end position="31"/>
    </location>
</feature>